<keyword evidence="2" id="KW-1185">Reference proteome</keyword>
<protein>
    <submittedName>
        <fullName evidence="1">Uncharacterized protein</fullName>
    </submittedName>
</protein>
<dbReference type="AlphaFoldDB" id="A0A7J6U0L9"/>
<dbReference type="EMBL" id="JABANO010006904">
    <property type="protein sequence ID" value="KAF4751008.1"/>
    <property type="molecule type" value="Genomic_DNA"/>
</dbReference>
<comment type="caution">
    <text evidence="1">The sequence shown here is derived from an EMBL/GenBank/DDBJ whole genome shotgun (WGS) entry which is preliminary data.</text>
</comment>
<proteinExistence type="predicted"/>
<organism evidence="1 2">
    <name type="scientific">Perkinsus olseni</name>
    <name type="common">Perkinsus atlanticus</name>
    <dbReference type="NCBI Taxonomy" id="32597"/>
    <lineage>
        <taxon>Eukaryota</taxon>
        <taxon>Sar</taxon>
        <taxon>Alveolata</taxon>
        <taxon>Perkinsozoa</taxon>
        <taxon>Perkinsea</taxon>
        <taxon>Perkinsida</taxon>
        <taxon>Perkinsidae</taxon>
        <taxon>Perkinsus</taxon>
    </lineage>
</organism>
<gene>
    <name evidence="1" type="ORF">FOZ63_021678</name>
</gene>
<evidence type="ECO:0000313" key="2">
    <source>
        <dbReference type="Proteomes" id="UP000553632"/>
    </source>
</evidence>
<dbReference type="Proteomes" id="UP000553632">
    <property type="component" value="Unassembled WGS sequence"/>
</dbReference>
<feature type="non-terminal residue" evidence="1">
    <location>
        <position position="233"/>
    </location>
</feature>
<sequence>TYSSYNYSILSMVKYDRDLFVGEYEATRTKSLLDMRAIVKDGFVSWKIEEVPGHYTNPVYRNYTVDYEDFDQFKNSVNTAFSAVKMQDGDLTYLRKYSALAFTAAFDGESLLFLRKALPPVTGKYAYLEGGKKSFALVVIISSTSITLKIRCGPNTDAKEFTNVKVDQRTNIQYLPDKDAYARFIHKVVGTCSRPDLPTSASPTLFVFSPVPNTLYVQLDADQSGTFTLKKVE</sequence>
<reference evidence="1 2" key="1">
    <citation type="submission" date="2020-04" db="EMBL/GenBank/DDBJ databases">
        <title>Perkinsus olseni comparative genomics.</title>
        <authorList>
            <person name="Bogema D.R."/>
        </authorList>
    </citation>
    <scope>NUCLEOTIDE SEQUENCE [LARGE SCALE GENOMIC DNA]</scope>
    <source>
        <strain evidence="1 2">ATCC PRA-207</strain>
    </source>
</reference>
<accession>A0A7J6U0L9</accession>
<evidence type="ECO:0000313" key="1">
    <source>
        <dbReference type="EMBL" id="KAF4751008.1"/>
    </source>
</evidence>
<name>A0A7J6U0L9_PEROL</name>